<comment type="similarity">
    <text evidence="1">Belongs to the 'GDSL' lipolytic enzyme family. Platelet-activating factor acetylhydrolase IB beta/gamma subunits subfamily.</text>
</comment>
<feature type="chain" id="PRO_5036211339" description="SGNH hydrolase-type esterase domain-containing protein" evidence="2">
    <location>
        <begin position="17"/>
        <end position="230"/>
    </location>
</feature>
<dbReference type="EMBL" id="OC917208">
    <property type="protein sequence ID" value="CAD7646468.1"/>
    <property type="molecule type" value="Genomic_DNA"/>
</dbReference>
<name>A0A7R9LSJ7_9ACAR</name>
<evidence type="ECO:0000256" key="2">
    <source>
        <dbReference type="SAM" id="SignalP"/>
    </source>
</evidence>
<dbReference type="OrthoDB" id="505607at2759"/>
<feature type="domain" description="SGNH hydrolase-type esterase" evidence="3">
    <location>
        <begin position="54"/>
        <end position="214"/>
    </location>
</feature>
<dbReference type="GO" id="GO:0009401">
    <property type="term" value="P:phosphoenolpyruvate-dependent sugar phosphotransferase system"/>
    <property type="evidence" value="ECO:0007669"/>
    <property type="project" value="InterPro"/>
</dbReference>
<protein>
    <recommendedName>
        <fullName evidence="3">SGNH hydrolase-type esterase domain-containing protein</fullName>
    </recommendedName>
</protein>
<dbReference type="PANTHER" id="PTHR11852">
    <property type="entry name" value="PLATELET-ACTIVATING FACTOR ACETYLHYDROLASE"/>
    <property type="match status" value="1"/>
</dbReference>
<organism evidence="4">
    <name type="scientific">Oppiella nova</name>
    <dbReference type="NCBI Taxonomy" id="334625"/>
    <lineage>
        <taxon>Eukaryota</taxon>
        <taxon>Metazoa</taxon>
        <taxon>Ecdysozoa</taxon>
        <taxon>Arthropoda</taxon>
        <taxon>Chelicerata</taxon>
        <taxon>Arachnida</taxon>
        <taxon>Acari</taxon>
        <taxon>Acariformes</taxon>
        <taxon>Sarcoptiformes</taxon>
        <taxon>Oribatida</taxon>
        <taxon>Brachypylina</taxon>
        <taxon>Oppioidea</taxon>
        <taxon>Oppiidae</taxon>
        <taxon>Oppiella</taxon>
    </lineage>
</organism>
<feature type="signal peptide" evidence="2">
    <location>
        <begin position="1"/>
        <end position="16"/>
    </location>
</feature>
<evidence type="ECO:0000256" key="1">
    <source>
        <dbReference type="ARBA" id="ARBA00038184"/>
    </source>
</evidence>
<dbReference type="EMBL" id="CAJPVJ010002383">
    <property type="protein sequence ID" value="CAG2166218.1"/>
    <property type="molecule type" value="Genomic_DNA"/>
</dbReference>
<gene>
    <name evidence="4" type="ORF">ONB1V03_LOCUS5745</name>
</gene>
<keyword evidence="5" id="KW-1185">Reference proteome</keyword>
<dbReference type="Pfam" id="PF13472">
    <property type="entry name" value="Lipase_GDSL_2"/>
    <property type="match status" value="1"/>
</dbReference>
<proteinExistence type="inferred from homology"/>
<dbReference type="Gene3D" id="3.40.50.1110">
    <property type="entry name" value="SGNH hydrolase"/>
    <property type="match status" value="1"/>
</dbReference>
<dbReference type="SUPFAM" id="SSF52266">
    <property type="entry name" value="SGNH hydrolase"/>
    <property type="match status" value="1"/>
</dbReference>
<reference evidence="4" key="1">
    <citation type="submission" date="2020-11" db="EMBL/GenBank/DDBJ databases">
        <authorList>
            <person name="Tran Van P."/>
        </authorList>
    </citation>
    <scope>NUCLEOTIDE SEQUENCE</scope>
</reference>
<dbReference type="PANTHER" id="PTHR11852:SF0">
    <property type="entry name" value="PLATELET-ACTIVATING FACTOR ACETYLHYDROLASE IB SUBUNIT BETA HOMOLOG"/>
    <property type="match status" value="1"/>
</dbReference>
<dbReference type="Proteomes" id="UP000728032">
    <property type="component" value="Unassembled WGS sequence"/>
</dbReference>
<evidence type="ECO:0000313" key="4">
    <source>
        <dbReference type="EMBL" id="CAD7646468.1"/>
    </source>
</evidence>
<dbReference type="InterPro" id="IPR013830">
    <property type="entry name" value="SGNH_hydro"/>
</dbReference>
<sequence length="230" mass="25858">MLSLIVASVCVLGISAQHHPWDPQPGDGGAVWLKKHEAMVNQTRDHKAEVEIVFVGDSITELWAGNGKAVWAKYYAPRHAFNYGIGGDRTEAVIYRIQHQEFDGLDPKVTVVMIGTNNAAPNTAEDIAHGVNETVTELLSKMPNTKVILLGILPRDSLHDKVKQVNEMIKKLNNDKNVFFLDMWSAYETDGVMHTELYDNPKDRLHLSTKGYEVWQQTMEPLLKKLDPTL</sequence>
<evidence type="ECO:0000313" key="5">
    <source>
        <dbReference type="Proteomes" id="UP000728032"/>
    </source>
</evidence>
<evidence type="ECO:0000259" key="3">
    <source>
        <dbReference type="Pfam" id="PF13472"/>
    </source>
</evidence>
<dbReference type="InterPro" id="IPR036514">
    <property type="entry name" value="SGNH_hydro_sf"/>
</dbReference>
<dbReference type="GO" id="GO:0016020">
    <property type="term" value="C:membrane"/>
    <property type="evidence" value="ECO:0007669"/>
    <property type="project" value="InterPro"/>
</dbReference>
<accession>A0A7R9LSJ7</accession>
<keyword evidence="2" id="KW-0732">Signal</keyword>
<dbReference type="AlphaFoldDB" id="A0A7R9LSJ7"/>